<accession>A0AAV2VIX9</accession>
<proteinExistence type="predicted"/>
<dbReference type="RefSeq" id="WP_022610311.1">
    <property type="nucleotide sequence ID" value="NZ_LK391965.1"/>
</dbReference>
<dbReference type="EMBL" id="CAOF01000018">
    <property type="protein sequence ID" value="CCO44476.1"/>
    <property type="molecule type" value="Genomic_DNA"/>
</dbReference>
<evidence type="ECO:0000313" key="1">
    <source>
        <dbReference type="EMBL" id="CCO44476.1"/>
    </source>
</evidence>
<sequence>MLEAQQRDLDYLKMKRVQLIAHAKVAEMEASLEDYISGNQSKNEYELFKEKHHPTKKLAKNLTASGEPKPTVDHEAHHIVPGKGRYKQAAMESARLTLHMHQIGVNDPKNGVWLMNFKRNIDLNWADPKSPPHRSIHRYNYETWIQDNFSSATMTKQMVNASLIRIKSRLKDGSYPPKIMMKKDVNWKGE</sequence>
<reference evidence="1 2" key="1">
    <citation type="journal article" date="2013" name="ISME J.">
        <title>Comparative genomics of pathogenic lineages of Vibrio nigripulchritudo identifies virulence-associated traits.</title>
        <authorList>
            <person name="Goudenege D."/>
            <person name="Labreuche Y."/>
            <person name="Krin E."/>
            <person name="Ansquer D."/>
            <person name="Mangenot S."/>
            <person name="Calteau A."/>
            <person name="Medigue C."/>
            <person name="Mazel D."/>
            <person name="Polz M.F."/>
            <person name="Le Roux F."/>
        </authorList>
    </citation>
    <scope>NUCLEOTIDE SEQUENCE [LARGE SCALE GENOMIC DNA]</scope>
    <source>
        <strain evidence="1 2">SOn1</strain>
    </source>
</reference>
<gene>
    <name evidence="1" type="ORF">VIBNISOn1_1140002</name>
</gene>
<dbReference type="Proteomes" id="UP000018211">
    <property type="component" value="Unassembled WGS sequence"/>
</dbReference>
<dbReference type="AlphaFoldDB" id="A0AAV2VIX9"/>
<organism evidence="1 2">
    <name type="scientific">Vibrio nigripulchritudo SOn1</name>
    <dbReference type="NCBI Taxonomy" id="1238450"/>
    <lineage>
        <taxon>Bacteria</taxon>
        <taxon>Pseudomonadati</taxon>
        <taxon>Pseudomonadota</taxon>
        <taxon>Gammaproteobacteria</taxon>
        <taxon>Vibrionales</taxon>
        <taxon>Vibrionaceae</taxon>
        <taxon>Vibrio</taxon>
    </lineage>
</organism>
<dbReference type="InterPro" id="IPR032871">
    <property type="entry name" value="AHH_dom_containing"/>
</dbReference>
<protein>
    <submittedName>
        <fullName evidence="1">Uncharacterized protein</fullName>
    </submittedName>
</protein>
<name>A0AAV2VIX9_9VIBR</name>
<evidence type="ECO:0000313" key="2">
    <source>
        <dbReference type="Proteomes" id="UP000018211"/>
    </source>
</evidence>
<comment type="caution">
    <text evidence="1">The sequence shown here is derived from an EMBL/GenBank/DDBJ whole genome shotgun (WGS) entry which is preliminary data.</text>
</comment>
<dbReference type="Pfam" id="PF14412">
    <property type="entry name" value="AHH"/>
    <property type="match status" value="1"/>
</dbReference>